<feature type="domain" description="HTH tetR-type" evidence="3">
    <location>
        <begin position="4"/>
        <end position="64"/>
    </location>
</feature>
<dbReference type="PANTHER" id="PTHR30055:SF199">
    <property type="entry name" value="HTH-TYPE TRANSCRIPTIONAL REGULATOR YTTP-RELATED"/>
    <property type="match status" value="1"/>
</dbReference>
<dbReference type="Pfam" id="PF00440">
    <property type="entry name" value="TetR_N"/>
    <property type="match status" value="1"/>
</dbReference>
<evidence type="ECO:0000256" key="1">
    <source>
        <dbReference type="ARBA" id="ARBA00023125"/>
    </source>
</evidence>
<dbReference type="SUPFAM" id="SSF46689">
    <property type="entry name" value="Homeodomain-like"/>
    <property type="match status" value="1"/>
</dbReference>
<dbReference type="GO" id="GO:0000976">
    <property type="term" value="F:transcription cis-regulatory region binding"/>
    <property type="evidence" value="ECO:0007669"/>
    <property type="project" value="TreeGrafter"/>
</dbReference>
<sequence>MNSEPTKQKITRIASSLFYQKGFQGTSVRDIAKEADVNLSAISYYFKGKQGLLEHTVTSYFEDYLAVLEAAFFKTRNLPAVERLKKLIRTIIQFKQEYEQLSCFIYRELAFDSIFVREMVVTYLAKESFYIKKIFYTILEEKSISKKEHPFLFMQLLGMFSTPYLLHSELKSQAIGVTGKDYFTENYVSVIYKWIDSVIEA</sequence>
<evidence type="ECO:0000259" key="3">
    <source>
        <dbReference type="PROSITE" id="PS50977"/>
    </source>
</evidence>
<dbReference type="PRINTS" id="PR00455">
    <property type="entry name" value="HTHTETR"/>
</dbReference>
<evidence type="ECO:0000313" key="5">
    <source>
        <dbReference type="Proteomes" id="UP000321574"/>
    </source>
</evidence>
<dbReference type="Proteomes" id="UP000321574">
    <property type="component" value="Unassembled WGS sequence"/>
</dbReference>
<protein>
    <submittedName>
        <fullName evidence="4">TetR/AcrR family transcriptional regulator</fullName>
    </submittedName>
</protein>
<accession>A0A5C8NI14</accession>
<dbReference type="RefSeq" id="WP_147670403.1">
    <property type="nucleotide sequence ID" value="NZ_VDUW01000014.1"/>
</dbReference>
<dbReference type="OrthoDB" id="9789566at2"/>
<dbReference type="PANTHER" id="PTHR30055">
    <property type="entry name" value="HTH-TYPE TRANSCRIPTIONAL REGULATOR RUTR"/>
    <property type="match status" value="1"/>
</dbReference>
<keyword evidence="5" id="KW-1185">Reference proteome</keyword>
<dbReference type="PROSITE" id="PS50977">
    <property type="entry name" value="HTH_TETR_2"/>
    <property type="match status" value="1"/>
</dbReference>
<name>A0A5C8NI14_9BACI</name>
<comment type="caution">
    <text evidence="4">The sequence shown here is derived from an EMBL/GenBank/DDBJ whole genome shotgun (WGS) entry which is preliminary data.</text>
</comment>
<reference evidence="4 5" key="1">
    <citation type="submission" date="2019-06" db="EMBL/GenBank/DDBJ databases">
        <title>Cerasibacillus sp. nov., isolated from maize field.</title>
        <authorList>
            <person name="Lin S.-Y."/>
            <person name="Tsai C.-F."/>
            <person name="Young C.-C."/>
        </authorList>
    </citation>
    <scope>NUCLEOTIDE SEQUENCE [LARGE SCALE GENOMIC DNA]</scope>
    <source>
        <strain evidence="4 5">CC-CFT480</strain>
    </source>
</reference>
<evidence type="ECO:0000256" key="2">
    <source>
        <dbReference type="PROSITE-ProRule" id="PRU00335"/>
    </source>
</evidence>
<gene>
    <name evidence="4" type="ORF">FHP05_14020</name>
</gene>
<dbReference type="InterPro" id="IPR009057">
    <property type="entry name" value="Homeodomain-like_sf"/>
</dbReference>
<dbReference type="InterPro" id="IPR050109">
    <property type="entry name" value="HTH-type_TetR-like_transc_reg"/>
</dbReference>
<proteinExistence type="predicted"/>
<dbReference type="AlphaFoldDB" id="A0A5C8NI14"/>
<dbReference type="NCBIfam" id="NF037937">
    <property type="entry name" value="septum_RefZ"/>
    <property type="match status" value="1"/>
</dbReference>
<dbReference type="GO" id="GO:0003700">
    <property type="term" value="F:DNA-binding transcription factor activity"/>
    <property type="evidence" value="ECO:0007669"/>
    <property type="project" value="TreeGrafter"/>
</dbReference>
<evidence type="ECO:0000313" key="4">
    <source>
        <dbReference type="EMBL" id="TXL60535.1"/>
    </source>
</evidence>
<dbReference type="InterPro" id="IPR001647">
    <property type="entry name" value="HTH_TetR"/>
</dbReference>
<dbReference type="Gene3D" id="1.10.357.10">
    <property type="entry name" value="Tetracycline Repressor, domain 2"/>
    <property type="match status" value="1"/>
</dbReference>
<keyword evidence="1 2" id="KW-0238">DNA-binding</keyword>
<organism evidence="4 5">
    <name type="scientific">Cerasibacillus terrae</name>
    <dbReference type="NCBI Taxonomy" id="2498845"/>
    <lineage>
        <taxon>Bacteria</taxon>
        <taxon>Bacillati</taxon>
        <taxon>Bacillota</taxon>
        <taxon>Bacilli</taxon>
        <taxon>Bacillales</taxon>
        <taxon>Bacillaceae</taxon>
        <taxon>Cerasibacillus</taxon>
    </lineage>
</organism>
<feature type="DNA-binding region" description="H-T-H motif" evidence="2">
    <location>
        <begin position="27"/>
        <end position="46"/>
    </location>
</feature>
<dbReference type="EMBL" id="VDUW01000014">
    <property type="protein sequence ID" value="TXL60535.1"/>
    <property type="molecule type" value="Genomic_DNA"/>
</dbReference>